<dbReference type="InterPro" id="IPR006225">
    <property type="entry name" value="PsdUridine_synth_RluC/D"/>
</dbReference>
<comment type="caution">
    <text evidence="7">The sequence shown here is derived from an EMBL/GenBank/DDBJ whole genome shotgun (WGS) entry which is preliminary data.</text>
</comment>
<dbReference type="GO" id="GO:0140098">
    <property type="term" value="F:catalytic activity, acting on RNA"/>
    <property type="evidence" value="ECO:0007669"/>
    <property type="project" value="UniProtKB-ARBA"/>
</dbReference>
<reference evidence="7 8" key="1">
    <citation type="submission" date="2019-08" db="EMBL/GenBank/DDBJ databases">
        <title>Bacillus genomes from the desert of Cuatro Cienegas, Coahuila.</title>
        <authorList>
            <person name="Olmedo-Alvarez G."/>
        </authorList>
    </citation>
    <scope>NUCLEOTIDE SEQUENCE [LARGE SCALE GENOMIC DNA]</scope>
    <source>
        <strain evidence="7 8">CH28_1T</strain>
    </source>
</reference>
<dbReference type="STRING" id="79883.GCA_001636495_03841"/>
<dbReference type="NCBIfam" id="TIGR00005">
    <property type="entry name" value="rluA_subfam"/>
    <property type="match status" value="1"/>
</dbReference>
<evidence type="ECO:0000256" key="3">
    <source>
        <dbReference type="ARBA" id="ARBA00023235"/>
    </source>
</evidence>
<comment type="catalytic activity">
    <reaction evidence="1 5">
        <text>a uridine in RNA = a pseudouridine in RNA</text>
        <dbReference type="Rhea" id="RHEA:48348"/>
        <dbReference type="Rhea" id="RHEA-COMP:12068"/>
        <dbReference type="Rhea" id="RHEA-COMP:12069"/>
        <dbReference type="ChEBI" id="CHEBI:65314"/>
        <dbReference type="ChEBI" id="CHEBI:65315"/>
    </reaction>
</comment>
<evidence type="ECO:0000313" key="8">
    <source>
        <dbReference type="Proteomes" id="UP000322524"/>
    </source>
</evidence>
<keyword evidence="3 5" id="KW-0413">Isomerase</keyword>
<proteinExistence type="inferred from homology"/>
<dbReference type="CDD" id="cd02869">
    <property type="entry name" value="PseudoU_synth_RluA_like"/>
    <property type="match status" value="1"/>
</dbReference>
<sequence>MNRQMLTFSVTNNQSLPLQNYLKDVIGIPKGLLHELRMSKQVLVNRDTPNWTKPLQEGDQIFIPILPEEISPIATEMDIDIIYETEHLLVVNKVAGKDTHPSSDQDLRSLSNGVAHYFKKNGISSKVRHVHRLDKDTSGAILFAKHAISGAILDRMLEERKVKRTYLALVEGVMSRSKGMVDKPIGKDRHHATRRRVSPNGQKAITYFQVVKSFPKEQLTLVELSLDTGRTHQIRVHMSSIGHPIFGDKLYGSQNHHHRHSLHAWKLTVPHPFMEESVTVHAPVPTGFGPSLLKLEEL</sequence>
<dbReference type="InterPro" id="IPR020103">
    <property type="entry name" value="PsdUridine_synth_cat_dom_sf"/>
</dbReference>
<evidence type="ECO:0000259" key="6">
    <source>
        <dbReference type="Pfam" id="PF00849"/>
    </source>
</evidence>
<comment type="similarity">
    <text evidence="2 5">Belongs to the pseudouridine synthase RluA family.</text>
</comment>
<gene>
    <name evidence="7" type="ORF">FZC76_18350</name>
</gene>
<dbReference type="Gene3D" id="3.30.2350.10">
    <property type="entry name" value="Pseudouridine synthase"/>
    <property type="match status" value="1"/>
</dbReference>
<feature type="active site" evidence="4">
    <location>
        <position position="134"/>
    </location>
</feature>
<feature type="domain" description="Pseudouridine synthase RsuA/RluA-like" evidence="6">
    <location>
        <begin position="87"/>
        <end position="240"/>
    </location>
</feature>
<dbReference type="PANTHER" id="PTHR21600">
    <property type="entry name" value="MITOCHONDRIAL RNA PSEUDOURIDINE SYNTHASE"/>
    <property type="match status" value="1"/>
</dbReference>
<evidence type="ECO:0000256" key="5">
    <source>
        <dbReference type="RuleBase" id="RU362028"/>
    </source>
</evidence>
<accession>A0A5D4SMM4</accession>
<dbReference type="Pfam" id="PF00849">
    <property type="entry name" value="PseudoU_synth_2"/>
    <property type="match status" value="1"/>
</dbReference>
<evidence type="ECO:0000256" key="4">
    <source>
        <dbReference type="PIRSR" id="PIRSR606225-1"/>
    </source>
</evidence>
<dbReference type="GO" id="GO:0003723">
    <property type="term" value="F:RNA binding"/>
    <property type="evidence" value="ECO:0007669"/>
    <property type="project" value="InterPro"/>
</dbReference>
<dbReference type="FunFam" id="3.30.2350.10:FF:000005">
    <property type="entry name" value="Pseudouridine synthase"/>
    <property type="match status" value="1"/>
</dbReference>
<name>A0A5D4SMM4_9BACI</name>
<dbReference type="OrthoDB" id="9807829at2"/>
<evidence type="ECO:0000313" key="7">
    <source>
        <dbReference type="EMBL" id="TYS64523.1"/>
    </source>
</evidence>
<dbReference type="InterPro" id="IPR050188">
    <property type="entry name" value="RluA_PseudoU_synthase"/>
</dbReference>
<dbReference type="AlphaFoldDB" id="A0A5D4SMM4"/>
<dbReference type="GO" id="GO:0000455">
    <property type="term" value="P:enzyme-directed rRNA pseudouridine synthesis"/>
    <property type="evidence" value="ECO:0007669"/>
    <property type="project" value="TreeGrafter"/>
</dbReference>
<dbReference type="PROSITE" id="PS01129">
    <property type="entry name" value="PSI_RLU"/>
    <property type="match status" value="1"/>
</dbReference>
<dbReference type="RefSeq" id="WP_148989628.1">
    <property type="nucleotide sequence ID" value="NZ_VTEV01000008.1"/>
</dbReference>
<dbReference type="SUPFAM" id="SSF55120">
    <property type="entry name" value="Pseudouridine synthase"/>
    <property type="match status" value="1"/>
</dbReference>
<dbReference type="InterPro" id="IPR006145">
    <property type="entry name" value="PsdUridine_synth_RsuA/RluA"/>
</dbReference>
<dbReference type="GO" id="GO:0009982">
    <property type="term" value="F:pseudouridine synthase activity"/>
    <property type="evidence" value="ECO:0007669"/>
    <property type="project" value="InterPro"/>
</dbReference>
<evidence type="ECO:0000256" key="1">
    <source>
        <dbReference type="ARBA" id="ARBA00000073"/>
    </source>
</evidence>
<comment type="function">
    <text evidence="5">Responsible for synthesis of pseudouridine from uracil.</text>
</comment>
<dbReference type="PANTHER" id="PTHR21600:SF71">
    <property type="entry name" value="PSEUDOURIDINE SYNTHASE"/>
    <property type="match status" value="1"/>
</dbReference>
<evidence type="ECO:0000256" key="2">
    <source>
        <dbReference type="ARBA" id="ARBA00010876"/>
    </source>
</evidence>
<dbReference type="EC" id="5.4.99.-" evidence="5"/>
<dbReference type="EMBL" id="VTEV01000008">
    <property type="protein sequence ID" value="TYS64523.1"/>
    <property type="molecule type" value="Genomic_DNA"/>
</dbReference>
<organism evidence="7 8">
    <name type="scientific">Sutcliffiella horikoshii</name>
    <dbReference type="NCBI Taxonomy" id="79883"/>
    <lineage>
        <taxon>Bacteria</taxon>
        <taxon>Bacillati</taxon>
        <taxon>Bacillota</taxon>
        <taxon>Bacilli</taxon>
        <taxon>Bacillales</taxon>
        <taxon>Bacillaceae</taxon>
        <taxon>Sutcliffiella</taxon>
    </lineage>
</organism>
<protein>
    <recommendedName>
        <fullName evidence="5">Pseudouridine synthase</fullName>
        <ecNumber evidence="5">5.4.99.-</ecNumber>
    </recommendedName>
</protein>
<dbReference type="Proteomes" id="UP000322524">
    <property type="component" value="Unassembled WGS sequence"/>
</dbReference>
<dbReference type="InterPro" id="IPR006224">
    <property type="entry name" value="PsdUridine_synth_RluA-like_CS"/>
</dbReference>